<dbReference type="EMBL" id="JBHSDC010000003">
    <property type="protein sequence ID" value="MFC4231368.1"/>
    <property type="molecule type" value="Genomic_DNA"/>
</dbReference>
<evidence type="ECO:0000256" key="1">
    <source>
        <dbReference type="ARBA" id="ARBA00023015"/>
    </source>
</evidence>
<dbReference type="CDD" id="cd06267">
    <property type="entry name" value="PBP1_LacI_sugar_binding-like"/>
    <property type="match status" value="1"/>
</dbReference>
<keyword evidence="2 5" id="KW-0238">DNA-binding</keyword>
<sequence length="348" mass="38885">MEKQATIKDIARALQVSTSTVSRALRNANDVNPETRKAVLALAEELNYQPNQLALSLLNKHTHTIGVIVPNLDYVVAAMVKGIDEVALEAGYTVMVCQSNESYGREILNTRRLMDSLVDGFIISVSSETNMVDHFKKIQSQKKPIVVFDRIITELNAPKVRLDNELGGYLAAQHLIDQGYKRIAILAGQKNLDISNKRMDGYIRALKENNIKVDKDLIMQCDFNQDYAYVATKELLAMKKRPDAICTISDRMAIGAMLAIKEKKLRMPHDIGLVGFNNEPVTSLVTPMISSVEQPAFEMGKVTAKLFIEMMHGNTDLSETEIVLKPKLFVRESSQRLLYKSPSSTLTV</sequence>
<dbReference type="Proteomes" id="UP001595906">
    <property type="component" value="Unassembled WGS sequence"/>
</dbReference>
<evidence type="ECO:0000256" key="3">
    <source>
        <dbReference type="ARBA" id="ARBA00023163"/>
    </source>
</evidence>
<dbReference type="SMART" id="SM00354">
    <property type="entry name" value="HTH_LACI"/>
    <property type="match status" value="1"/>
</dbReference>
<evidence type="ECO:0000259" key="4">
    <source>
        <dbReference type="PROSITE" id="PS50932"/>
    </source>
</evidence>
<proteinExistence type="predicted"/>
<dbReference type="InterPro" id="IPR010982">
    <property type="entry name" value="Lambda_DNA-bd_dom_sf"/>
</dbReference>
<dbReference type="Gene3D" id="3.40.50.2300">
    <property type="match status" value="2"/>
</dbReference>
<protein>
    <submittedName>
        <fullName evidence="5">LacI family DNA-binding transcriptional regulator</fullName>
    </submittedName>
</protein>
<dbReference type="Pfam" id="PF00356">
    <property type="entry name" value="LacI"/>
    <property type="match status" value="1"/>
</dbReference>
<organism evidence="5 6">
    <name type="scientific">Parasediminibacterium paludis</name>
    <dbReference type="NCBI Taxonomy" id="908966"/>
    <lineage>
        <taxon>Bacteria</taxon>
        <taxon>Pseudomonadati</taxon>
        <taxon>Bacteroidota</taxon>
        <taxon>Chitinophagia</taxon>
        <taxon>Chitinophagales</taxon>
        <taxon>Chitinophagaceae</taxon>
        <taxon>Parasediminibacterium</taxon>
    </lineage>
</organism>
<evidence type="ECO:0000313" key="6">
    <source>
        <dbReference type="Proteomes" id="UP001595906"/>
    </source>
</evidence>
<feature type="domain" description="HTH lacI-type" evidence="4">
    <location>
        <begin position="5"/>
        <end position="59"/>
    </location>
</feature>
<dbReference type="Pfam" id="PF13377">
    <property type="entry name" value="Peripla_BP_3"/>
    <property type="match status" value="1"/>
</dbReference>
<keyword evidence="6" id="KW-1185">Reference proteome</keyword>
<gene>
    <name evidence="5" type="ORF">ACFOW1_05670</name>
</gene>
<reference evidence="6" key="1">
    <citation type="journal article" date="2019" name="Int. J. Syst. Evol. Microbiol.">
        <title>The Global Catalogue of Microorganisms (GCM) 10K type strain sequencing project: providing services to taxonomists for standard genome sequencing and annotation.</title>
        <authorList>
            <consortium name="The Broad Institute Genomics Platform"/>
            <consortium name="The Broad Institute Genome Sequencing Center for Infectious Disease"/>
            <person name="Wu L."/>
            <person name="Ma J."/>
        </authorList>
    </citation>
    <scope>NUCLEOTIDE SEQUENCE [LARGE SCALE GENOMIC DNA]</scope>
    <source>
        <strain evidence="6">CECT 8010</strain>
    </source>
</reference>
<evidence type="ECO:0000256" key="2">
    <source>
        <dbReference type="ARBA" id="ARBA00023125"/>
    </source>
</evidence>
<name>A0ABV8PW47_9BACT</name>
<dbReference type="PANTHER" id="PTHR30146">
    <property type="entry name" value="LACI-RELATED TRANSCRIPTIONAL REPRESSOR"/>
    <property type="match status" value="1"/>
</dbReference>
<dbReference type="PROSITE" id="PS50932">
    <property type="entry name" value="HTH_LACI_2"/>
    <property type="match status" value="1"/>
</dbReference>
<dbReference type="CDD" id="cd01392">
    <property type="entry name" value="HTH_LacI"/>
    <property type="match status" value="1"/>
</dbReference>
<dbReference type="GO" id="GO:0003677">
    <property type="term" value="F:DNA binding"/>
    <property type="evidence" value="ECO:0007669"/>
    <property type="project" value="UniProtKB-KW"/>
</dbReference>
<evidence type="ECO:0000313" key="5">
    <source>
        <dbReference type="EMBL" id="MFC4231368.1"/>
    </source>
</evidence>
<keyword evidence="3" id="KW-0804">Transcription</keyword>
<dbReference type="InterPro" id="IPR000843">
    <property type="entry name" value="HTH_LacI"/>
</dbReference>
<dbReference type="SUPFAM" id="SSF53822">
    <property type="entry name" value="Periplasmic binding protein-like I"/>
    <property type="match status" value="1"/>
</dbReference>
<comment type="caution">
    <text evidence="5">The sequence shown here is derived from an EMBL/GenBank/DDBJ whole genome shotgun (WGS) entry which is preliminary data.</text>
</comment>
<dbReference type="InterPro" id="IPR028082">
    <property type="entry name" value="Peripla_BP_I"/>
</dbReference>
<keyword evidence="1" id="KW-0805">Transcription regulation</keyword>
<dbReference type="SUPFAM" id="SSF47413">
    <property type="entry name" value="lambda repressor-like DNA-binding domains"/>
    <property type="match status" value="1"/>
</dbReference>
<dbReference type="InterPro" id="IPR046335">
    <property type="entry name" value="LacI/GalR-like_sensor"/>
</dbReference>
<dbReference type="Gene3D" id="1.10.260.40">
    <property type="entry name" value="lambda repressor-like DNA-binding domains"/>
    <property type="match status" value="1"/>
</dbReference>
<dbReference type="RefSeq" id="WP_379012790.1">
    <property type="nucleotide sequence ID" value="NZ_JBHSDC010000003.1"/>
</dbReference>
<accession>A0ABV8PW47</accession>
<dbReference type="PANTHER" id="PTHR30146:SF109">
    <property type="entry name" value="HTH-TYPE TRANSCRIPTIONAL REGULATOR GALS"/>
    <property type="match status" value="1"/>
</dbReference>